<reference evidence="2" key="1">
    <citation type="submission" date="2022-03" db="EMBL/GenBank/DDBJ databases">
        <authorList>
            <person name="Lindestad O."/>
        </authorList>
    </citation>
    <scope>NUCLEOTIDE SEQUENCE</scope>
</reference>
<keyword evidence="3" id="KW-1185">Reference proteome</keyword>
<protein>
    <submittedName>
        <fullName evidence="2">Jg27918 protein</fullName>
    </submittedName>
</protein>
<dbReference type="Proteomes" id="UP000838756">
    <property type="component" value="Unassembled WGS sequence"/>
</dbReference>
<evidence type="ECO:0000313" key="2">
    <source>
        <dbReference type="EMBL" id="CAH2228978.1"/>
    </source>
</evidence>
<dbReference type="EMBL" id="CAKXAJ010024574">
    <property type="protein sequence ID" value="CAH2228978.1"/>
    <property type="molecule type" value="Genomic_DNA"/>
</dbReference>
<proteinExistence type="predicted"/>
<organism evidence="2 3">
    <name type="scientific">Pararge aegeria aegeria</name>
    <dbReference type="NCBI Taxonomy" id="348720"/>
    <lineage>
        <taxon>Eukaryota</taxon>
        <taxon>Metazoa</taxon>
        <taxon>Ecdysozoa</taxon>
        <taxon>Arthropoda</taxon>
        <taxon>Hexapoda</taxon>
        <taxon>Insecta</taxon>
        <taxon>Pterygota</taxon>
        <taxon>Neoptera</taxon>
        <taxon>Endopterygota</taxon>
        <taxon>Lepidoptera</taxon>
        <taxon>Glossata</taxon>
        <taxon>Ditrysia</taxon>
        <taxon>Papilionoidea</taxon>
        <taxon>Nymphalidae</taxon>
        <taxon>Satyrinae</taxon>
        <taxon>Satyrini</taxon>
        <taxon>Parargina</taxon>
        <taxon>Pararge</taxon>
    </lineage>
</organism>
<feature type="region of interest" description="Disordered" evidence="1">
    <location>
        <begin position="1"/>
        <end position="22"/>
    </location>
</feature>
<gene>
    <name evidence="2" type="primary">jg27918</name>
    <name evidence="2" type="ORF">PAEG_LOCUS8478</name>
</gene>
<evidence type="ECO:0000313" key="3">
    <source>
        <dbReference type="Proteomes" id="UP000838756"/>
    </source>
</evidence>
<sequence length="113" mass="12905">MADSREQLVDMARQRDGTESPRSVPCLWRCAMVNDGIEQSLKEFKYSFSTRLQEFCCDSVITGALLFFRCLRATSRVAGSRWKPLETSGPGPWILELPTNLGHRFAVDFNRLM</sequence>
<accession>A0A8S4R5H9</accession>
<feature type="compositionally biased region" description="Basic and acidic residues" evidence="1">
    <location>
        <begin position="1"/>
        <end position="19"/>
    </location>
</feature>
<comment type="caution">
    <text evidence="2">The sequence shown here is derived from an EMBL/GenBank/DDBJ whole genome shotgun (WGS) entry which is preliminary data.</text>
</comment>
<name>A0A8S4R5H9_9NEOP</name>
<dbReference type="OrthoDB" id="10485452at2759"/>
<dbReference type="AlphaFoldDB" id="A0A8S4R5H9"/>
<evidence type="ECO:0000256" key="1">
    <source>
        <dbReference type="SAM" id="MobiDB-lite"/>
    </source>
</evidence>